<accession>A0AAU7P8F2</accession>
<sequence>MLIFVDESGTFTPTENVDAFSVVAAYVIPEDQLTSANNSLLNLKKACGVSSKEELKLRNVTNDHLPSFLAELSNLDGILFAVAVDTSGYSKEAAITERERLVHQLLEQAKSVRHSFGQEEIRKDAKYLSELSPQLFNQLLCHAYLLHAVISYGTAYLVQKSPDTLSRFAWRIDRKNEVTSPYDKAATCLTHNLVMSIALIEPILRVYGADYRSFAKFEFGDPDNFGVRNINFRKIFLEDLEFVDSKKCAGVQIVDLLASSLRRLLKHKVAQSTPIVDLLGSLMILQGDQGVPVTLLGENKSQVSPPILEIVNKLRRSGKRLSRR</sequence>
<organism evidence="1">
    <name type="scientific">Xanthomonas sp. 10-10</name>
    <dbReference type="NCBI Taxonomy" id="3115848"/>
    <lineage>
        <taxon>Bacteria</taxon>
        <taxon>Pseudomonadati</taxon>
        <taxon>Pseudomonadota</taxon>
        <taxon>Gammaproteobacteria</taxon>
        <taxon>Lysobacterales</taxon>
        <taxon>Lysobacteraceae</taxon>
        <taxon>Xanthomonas</taxon>
    </lineage>
</organism>
<dbReference type="EMBL" id="CP144460">
    <property type="protein sequence ID" value="XBS37907.1"/>
    <property type="molecule type" value="Genomic_DNA"/>
</dbReference>
<dbReference type="Pfam" id="PF12686">
    <property type="entry name" value="DUF3800"/>
    <property type="match status" value="1"/>
</dbReference>
<dbReference type="AlphaFoldDB" id="A0AAU7P8F2"/>
<evidence type="ECO:0000313" key="1">
    <source>
        <dbReference type="EMBL" id="XBS37907.1"/>
    </source>
</evidence>
<name>A0AAU7P8F2_9XANT</name>
<reference evidence="1" key="1">
    <citation type="submission" date="2024-02" db="EMBL/GenBank/DDBJ databases">
        <title>Complete genome sequence of Xanthomonas sp. 10-10.</title>
        <authorList>
            <person name="Biessy A."/>
            <person name="Ciotola M."/>
            <person name="Cadieux M."/>
            <person name="Soufiane B."/>
            <person name="Laforest M."/>
            <person name="Filion M."/>
        </authorList>
    </citation>
    <scope>NUCLEOTIDE SEQUENCE</scope>
    <source>
        <strain evidence="1">10-10</strain>
    </source>
</reference>
<dbReference type="InterPro" id="IPR024524">
    <property type="entry name" value="DUF3800"/>
</dbReference>
<gene>
    <name evidence="1" type="ORF">VZ068_21400</name>
</gene>
<protein>
    <submittedName>
        <fullName evidence="1">DUF3800 domain-containing protein</fullName>
    </submittedName>
</protein>
<proteinExistence type="predicted"/>
<dbReference type="RefSeq" id="WP_349656437.1">
    <property type="nucleotide sequence ID" value="NZ_CP144460.1"/>
</dbReference>